<feature type="compositionally biased region" description="Polar residues" evidence="1">
    <location>
        <begin position="239"/>
        <end position="250"/>
    </location>
</feature>
<dbReference type="AlphaFoldDB" id="A0A2T7P8S3"/>
<gene>
    <name evidence="2" type="ORF">C0Q70_09082</name>
</gene>
<reference evidence="2 3" key="1">
    <citation type="submission" date="2018-04" db="EMBL/GenBank/DDBJ databases">
        <title>The genome of golden apple snail Pomacea canaliculata provides insight into stress tolerance and invasive adaptation.</title>
        <authorList>
            <person name="Liu C."/>
            <person name="Liu B."/>
            <person name="Ren Y."/>
            <person name="Zhang Y."/>
            <person name="Wang H."/>
            <person name="Li S."/>
            <person name="Jiang F."/>
            <person name="Yin L."/>
            <person name="Zhang G."/>
            <person name="Qian W."/>
            <person name="Fan W."/>
        </authorList>
    </citation>
    <scope>NUCLEOTIDE SEQUENCE [LARGE SCALE GENOMIC DNA]</scope>
    <source>
        <strain evidence="2">SZHN2017</strain>
        <tissue evidence="2">Muscle</tissue>
    </source>
</reference>
<evidence type="ECO:0000313" key="2">
    <source>
        <dbReference type="EMBL" id="PVD29825.1"/>
    </source>
</evidence>
<comment type="caution">
    <text evidence="2">The sequence shown here is derived from an EMBL/GenBank/DDBJ whole genome shotgun (WGS) entry which is preliminary data.</text>
</comment>
<accession>A0A2T7P8S3</accession>
<dbReference type="Proteomes" id="UP000245119">
    <property type="component" value="Linkage Group LG5"/>
</dbReference>
<sequence>MRHFASDSRPAGNDGPRVPSKVNPPSSGSGARPSTSTHTPSYVNPSPPEYSDSRPPAGFVIPSLTVYTGTKSPVYATPTPTSYINPRGTGLSNGSPQSGDYKPPGYPNPIPPAGYVLPTPTSYTNPRGAGLSNGNPQSGDYKPSGYPNPIPPAGYVLPTPTSYTNPRGAGLSNGNPQSGDYKPSGYPNPIPPAGYVIPTPTSYTNPRGAGLSNGNPQSGDYKPPGYPNPIPPAGFVIPTPTSYVNPSQPSYRDYKPPGYPNSYHQQGISFLPQQVMSTLHHQGTVTLTHQVTQTPYHQQGISSLTHKVMFHHHQDIPTLSQQFTPVPRRQDTTAEGHLQGMVRRVQTIGYDGPSVSGLSNSKPSPSVAGYDDYKPSEDRNPPSSEYGTQGPSGYEKQEDVYTDSEDNYESFYLTADDPNYYFILEQYGLEEGMYARGCIIESSCSTYFTCENDSNGSLLGIRLNDCGDNSSYDIAQRKCVADAYCTAGCPDASHVKPANNAYKFLNGGYVQDCPRSLYFNFQSCTCEGLDDEEHGRVLWQFHHELGLGFEEDLTVGQLVNQTRSVLRLRHGLRTVRVHTCECIYIEVRLDTTTDPTLPVLEPSSPPSLVLKP</sequence>
<protein>
    <submittedName>
        <fullName evidence="2">Uncharacterized protein</fullName>
    </submittedName>
</protein>
<proteinExistence type="predicted"/>
<feature type="compositionally biased region" description="Basic and acidic residues" evidence="1">
    <location>
        <begin position="371"/>
        <end position="380"/>
    </location>
</feature>
<evidence type="ECO:0000256" key="1">
    <source>
        <dbReference type="SAM" id="MobiDB-lite"/>
    </source>
</evidence>
<evidence type="ECO:0000313" key="3">
    <source>
        <dbReference type="Proteomes" id="UP000245119"/>
    </source>
</evidence>
<dbReference type="OrthoDB" id="7735955at2759"/>
<feature type="compositionally biased region" description="Polar residues" evidence="1">
    <location>
        <begin position="381"/>
        <end position="391"/>
    </location>
</feature>
<name>A0A2T7P8S3_POMCA</name>
<feature type="region of interest" description="Disordered" evidence="1">
    <location>
        <begin position="1"/>
        <end position="257"/>
    </location>
</feature>
<feature type="region of interest" description="Disordered" evidence="1">
    <location>
        <begin position="349"/>
        <end position="397"/>
    </location>
</feature>
<feature type="compositionally biased region" description="Polar residues" evidence="1">
    <location>
        <begin position="78"/>
        <end position="98"/>
    </location>
</feature>
<organism evidence="2 3">
    <name type="scientific">Pomacea canaliculata</name>
    <name type="common">Golden apple snail</name>
    <dbReference type="NCBI Taxonomy" id="400727"/>
    <lineage>
        <taxon>Eukaryota</taxon>
        <taxon>Metazoa</taxon>
        <taxon>Spiralia</taxon>
        <taxon>Lophotrochozoa</taxon>
        <taxon>Mollusca</taxon>
        <taxon>Gastropoda</taxon>
        <taxon>Caenogastropoda</taxon>
        <taxon>Architaenioglossa</taxon>
        <taxon>Ampullarioidea</taxon>
        <taxon>Ampullariidae</taxon>
        <taxon>Pomacea</taxon>
    </lineage>
</organism>
<keyword evidence="3" id="KW-1185">Reference proteome</keyword>
<dbReference type="EMBL" id="PZQS01000005">
    <property type="protein sequence ID" value="PVD29825.1"/>
    <property type="molecule type" value="Genomic_DNA"/>
</dbReference>
<feature type="compositionally biased region" description="Polar residues" evidence="1">
    <location>
        <begin position="23"/>
        <end position="44"/>
    </location>
</feature>